<dbReference type="KEGG" id="azz:DEW08_05490"/>
<dbReference type="Proteomes" id="UP000245629">
    <property type="component" value="Chromosome 1"/>
</dbReference>
<feature type="region of interest" description="Disordered" evidence="1">
    <location>
        <begin position="1"/>
        <end position="71"/>
    </location>
</feature>
<accession>A0A2S2CMT4</accession>
<evidence type="ECO:0000313" key="3">
    <source>
        <dbReference type="Proteomes" id="UP000245629"/>
    </source>
</evidence>
<reference evidence="3" key="1">
    <citation type="submission" date="2018-05" db="EMBL/GenBank/DDBJ databases">
        <title>Azospirillum thermophila sp. nov., a novel isolated from hot spring.</title>
        <authorList>
            <person name="Zhao Z."/>
        </authorList>
    </citation>
    <scope>NUCLEOTIDE SEQUENCE [LARGE SCALE GENOMIC DNA]</scope>
    <source>
        <strain evidence="3">CFH 70021</strain>
    </source>
</reference>
<protein>
    <submittedName>
        <fullName evidence="2">Uncharacterized protein</fullName>
    </submittedName>
</protein>
<feature type="compositionally biased region" description="Pro residues" evidence="1">
    <location>
        <begin position="12"/>
        <end position="38"/>
    </location>
</feature>
<keyword evidence="3" id="KW-1185">Reference proteome</keyword>
<gene>
    <name evidence="2" type="ORF">DEW08_05490</name>
</gene>
<evidence type="ECO:0000313" key="2">
    <source>
        <dbReference type="EMBL" id="AWK85690.1"/>
    </source>
</evidence>
<dbReference type="EMBL" id="CP029352">
    <property type="protein sequence ID" value="AWK85690.1"/>
    <property type="molecule type" value="Genomic_DNA"/>
</dbReference>
<name>A0A2S2CMT4_9PROT</name>
<evidence type="ECO:0000256" key="1">
    <source>
        <dbReference type="SAM" id="MobiDB-lite"/>
    </source>
</evidence>
<sequence>MRDAVAMTSLGPYPPAPPPGETPMPPPIPDVPGDPSRPPIDEPPDAIPVPPQEPPPLPDRLASGGEIDRRT</sequence>
<dbReference type="AlphaFoldDB" id="A0A2S2CMT4"/>
<proteinExistence type="predicted"/>
<organism evidence="2 3">
    <name type="scientific">Azospirillum thermophilum</name>
    <dbReference type="NCBI Taxonomy" id="2202148"/>
    <lineage>
        <taxon>Bacteria</taxon>
        <taxon>Pseudomonadati</taxon>
        <taxon>Pseudomonadota</taxon>
        <taxon>Alphaproteobacteria</taxon>
        <taxon>Rhodospirillales</taxon>
        <taxon>Azospirillaceae</taxon>
        <taxon>Azospirillum</taxon>
    </lineage>
</organism>
<feature type="compositionally biased region" description="Pro residues" evidence="1">
    <location>
        <begin position="45"/>
        <end position="58"/>
    </location>
</feature>